<dbReference type="SUPFAM" id="SSF48452">
    <property type="entry name" value="TPR-like"/>
    <property type="match status" value="5"/>
</dbReference>
<accession>A0A815P8K2</accession>
<feature type="repeat" description="TPR" evidence="3">
    <location>
        <begin position="795"/>
        <end position="828"/>
    </location>
</feature>
<dbReference type="Gene3D" id="1.25.40.10">
    <property type="entry name" value="Tetratricopeptide repeat domain"/>
    <property type="match status" value="6"/>
</dbReference>
<protein>
    <submittedName>
        <fullName evidence="6">Uncharacterized protein</fullName>
    </submittedName>
</protein>
<evidence type="ECO:0000313" key="7">
    <source>
        <dbReference type="Proteomes" id="UP000663828"/>
    </source>
</evidence>
<feature type="repeat" description="TPR" evidence="3">
    <location>
        <begin position="963"/>
        <end position="996"/>
    </location>
</feature>
<dbReference type="Proteomes" id="UP000663852">
    <property type="component" value="Unassembled WGS sequence"/>
</dbReference>
<feature type="repeat" description="TPR" evidence="3">
    <location>
        <begin position="627"/>
        <end position="660"/>
    </location>
</feature>
<feature type="repeat" description="TPR" evidence="3">
    <location>
        <begin position="669"/>
        <end position="702"/>
    </location>
</feature>
<dbReference type="Pfam" id="PF13181">
    <property type="entry name" value="TPR_8"/>
    <property type="match status" value="1"/>
</dbReference>
<dbReference type="PROSITE" id="PS51996">
    <property type="entry name" value="TR_MART"/>
    <property type="match status" value="1"/>
</dbReference>
<feature type="compositionally biased region" description="Basic residues" evidence="4">
    <location>
        <begin position="1260"/>
        <end position="1284"/>
    </location>
</feature>
<dbReference type="PANTHER" id="PTHR45641:SF19">
    <property type="entry name" value="NEPHROCYSTIN-3"/>
    <property type="match status" value="1"/>
</dbReference>
<dbReference type="InterPro" id="IPR011990">
    <property type="entry name" value="TPR-like_helical_dom_sf"/>
</dbReference>
<feature type="repeat" description="TPR" evidence="3">
    <location>
        <begin position="461"/>
        <end position="494"/>
    </location>
</feature>
<gene>
    <name evidence="6" type="ORF">EDS130_LOCUS39190</name>
    <name evidence="5" type="ORF">XAT740_LOCUS26248</name>
</gene>
<dbReference type="EMBL" id="CAJNOJ010000430">
    <property type="protein sequence ID" value="CAF1445717.1"/>
    <property type="molecule type" value="Genomic_DNA"/>
</dbReference>
<feature type="repeat" description="TPR" evidence="3">
    <location>
        <begin position="921"/>
        <end position="954"/>
    </location>
</feature>
<feature type="repeat" description="TPR" evidence="3">
    <location>
        <begin position="1047"/>
        <end position="1080"/>
    </location>
</feature>
<reference evidence="6" key="1">
    <citation type="submission" date="2021-02" db="EMBL/GenBank/DDBJ databases">
        <authorList>
            <person name="Nowell W R."/>
        </authorList>
    </citation>
    <scope>NUCLEOTIDE SEQUENCE</scope>
</reference>
<proteinExistence type="predicted"/>
<feature type="region of interest" description="Disordered" evidence="4">
    <location>
        <begin position="1254"/>
        <end position="1284"/>
    </location>
</feature>
<feature type="repeat" description="TPR" evidence="3">
    <location>
        <begin position="753"/>
        <end position="786"/>
    </location>
</feature>
<keyword evidence="2 3" id="KW-0802">TPR repeat</keyword>
<feature type="repeat" description="TPR" evidence="3">
    <location>
        <begin position="1089"/>
        <end position="1122"/>
    </location>
</feature>
<keyword evidence="1" id="KW-0677">Repeat</keyword>
<dbReference type="SMART" id="SM00028">
    <property type="entry name" value="TPR"/>
    <property type="match status" value="16"/>
</dbReference>
<organism evidence="6 8">
    <name type="scientific">Adineta ricciae</name>
    <name type="common">Rotifer</name>
    <dbReference type="NCBI Taxonomy" id="249248"/>
    <lineage>
        <taxon>Eukaryota</taxon>
        <taxon>Metazoa</taxon>
        <taxon>Spiralia</taxon>
        <taxon>Gnathifera</taxon>
        <taxon>Rotifera</taxon>
        <taxon>Eurotatoria</taxon>
        <taxon>Bdelloidea</taxon>
        <taxon>Adinetida</taxon>
        <taxon>Adinetidae</taxon>
        <taxon>Adineta</taxon>
    </lineage>
</organism>
<dbReference type="PROSITE" id="PS50005">
    <property type="entry name" value="TPR"/>
    <property type="match status" value="10"/>
</dbReference>
<feature type="repeat" description="TPR" evidence="3">
    <location>
        <begin position="1005"/>
        <end position="1038"/>
    </location>
</feature>
<dbReference type="Gene3D" id="3.90.176.10">
    <property type="entry name" value="Toxin ADP-ribosyltransferase, Chain A, domain 1"/>
    <property type="match status" value="1"/>
</dbReference>
<evidence type="ECO:0000313" key="5">
    <source>
        <dbReference type="EMBL" id="CAF1250855.1"/>
    </source>
</evidence>
<dbReference type="PANTHER" id="PTHR45641">
    <property type="entry name" value="TETRATRICOPEPTIDE REPEAT PROTEIN (AFU_ORTHOLOGUE AFUA_6G03870)"/>
    <property type="match status" value="1"/>
</dbReference>
<evidence type="ECO:0000256" key="3">
    <source>
        <dbReference type="PROSITE-ProRule" id="PRU00339"/>
    </source>
</evidence>
<name>A0A815P8K2_ADIRI</name>
<dbReference type="Pfam" id="PF13424">
    <property type="entry name" value="TPR_12"/>
    <property type="match status" value="6"/>
</dbReference>
<dbReference type="Proteomes" id="UP000663828">
    <property type="component" value="Unassembled WGS sequence"/>
</dbReference>
<evidence type="ECO:0000256" key="2">
    <source>
        <dbReference type="ARBA" id="ARBA00022803"/>
    </source>
</evidence>
<evidence type="ECO:0000313" key="8">
    <source>
        <dbReference type="Proteomes" id="UP000663852"/>
    </source>
</evidence>
<evidence type="ECO:0000256" key="4">
    <source>
        <dbReference type="SAM" id="MobiDB-lite"/>
    </source>
</evidence>
<dbReference type="OrthoDB" id="418911at2759"/>
<dbReference type="SUPFAM" id="SSF56399">
    <property type="entry name" value="ADP-ribosylation"/>
    <property type="match status" value="1"/>
</dbReference>
<dbReference type="Pfam" id="PF13374">
    <property type="entry name" value="TPR_10"/>
    <property type="match status" value="1"/>
</dbReference>
<sequence length="1284" mass="150149">MATPLEHSQIILPIASKTIQAFGTIHQYKIPTFLLIWLDQSIDEVHNNDSRHTLKQLRQVINIVHTFTNVKQCIDFINNIKEEKIILISSGIFGQIIVENIHNMTQVNAICIYCANRNKHEQWVQKWTKVKGVFTNILHICEVIKQIIKQDDQNFISMRFISANKEILKEKLDQSFMFTQILKEILLTIDYKPIHFEEFLKYFREQFVNNSIELANLDKLEREYRREECIKWYTFHSFLYSMLNHALRFMEIDLILKMGFYIRDLHKHIEQLHSEQYLKKKILMQFTVYRGQLLSQTDFHQLKKNIGGLISFNNFLSTSKDRQISLDFAGSIAKPSDMVSILFIIEIDPSIPSTPFANIQHCSNYHTEEEVLFSMHSVFRINKIRCSNIDQRISEVYLKVVSDEEDSQLKELTKSIRKETFPHLDGWARLTELLIKLGELNLAEQICERIQKQTLTTQDKADVYHRLGMIKRYQAKYLEAIDFFQKSVQIKEMISSINLLDLAASYGYLALVYENIADYSNALVYYDKIEKILEKNPNSLFLATFCNNKGVLYTKLADYSRAKSLQETALNMYKSNLPENHPKLITSYNSIALICNKTGKYKEALTNHEKARQICINALPSNHPQLACCYSHIGNVYYHLGKYSESLISHEKALEIYGKTLPSIHPDLAFSYNSMGLVYRQMLKYGEALSYHEKALQIYAKVFPFDHPDLAFSLQNIATVKCDLGDYSNALLYQKQAIEIYERKLCSNHPDRILAYDNIASVYEKNNDYDNAVFFYENIIKIYHEEEYLNDIQLASSHNKVGLLYEKMNKKSIALSYYKQASRFYENSIESLRQIRSSTRSHMALFDENIKDFIKVSTNDAEGIEFYRQNSSTNHLDLASLYDKIALLSKALENSDEATLYYSKALSSYETESHQNPSDIIQIYNKIGLLCQEMEDYDKAILYYEKILEVFKQPESNNPSDLMVIYDKIGLLYEKMKCYSEAAFYYKQAVEVSRSIISWNQVDRISSWNKIGLCYEKTGESEKAISAYEEIIQIYEQKPISNYSSLILLYKRIALLYQRMNEFAKAIELYEKIIVIYAEKKPSNHLELTSSYNKIGLLYEKMNENDKALSCYEKSISSYENAKKIFEQSLSRHIHPIILFHDKDDLSTENQSDHSRTLSSYVKTLTLHQQTLPPIHPRDPISFHNEINRFCGELTDRQETLYERALNKKQKPSIDQDSVHFHRTIGTMDVNVHTCLEVGSLSEIIIDVDRHAPNRDYSNRRTKSKQKKRKFFKRHSRFSKNKQN</sequence>
<evidence type="ECO:0000313" key="6">
    <source>
        <dbReference type="EMBL" id="CAF1445717.1"/>
    </source>
</evidence>
<comment type="caution">
    <text evidence="6">The sequence shown here is derived from an EMBL/GenBank/DDBJ whole genome shotgun (WGS) entry which is preliminary data.</text>
</comment>
<keyword evidence="7" id="KW-1185">Reference proteome</keyword>
<dbReference type="EMBL" id="CAJNOR010002124">
    <property type="protein sequence ID" value="CAF1250855.1"/>
    <property type="molecule type" value="Genomic_DNA"/>
</dbReference>
<dbReference type="InterPro" id="IPR019734">
    <property type="entry name" value="TPR_rpt"/>
</dbReference>
<evidence type="ECO:0000256" key="1">
    <source>
        <dbReference type="ARBA" id="ARBA00022737"/>
    </source>
</evidence>